<sequence length="545" mass="63752">MKTEPYYIEPNQPLTNDYLNRFERVKDLYDFNPWDDHSSSERLEWLEKNSHLKVNRADLSACLKYYNQKIGNTESAFQNIESLKEKETLVVVGGQQAGLFSGPLLTIYKVVTIIKQAREASSKLNRTVVPVFWIAGEDHDLDEVNHIQYLSSDMKLKKFKIEASEQTKAPISDLKFHLDEWKKALGIIDEELIETEFKKGIMDRLDTIVETSDTLVDVFAKMMIWLFGHSGLILLDSNDAMLRQLEVPMFDKMIKQNALLNETIIHGKEQVESLGYVPQADMNELQSNLFYIHQRERLLLKRTNQGIYTDKNHKVLFSEEELIQELKSHPERFSNNVFTRPLMQEYLLPVWSTVLGPSEIAYWGLLKASFHLFDMKLPIIQPRFEYTILESTIQKHMNKYDLTLEDVTDHFKDKKKEWLVGQDEVNIEQQFKQVKESFENLYEPILSTVENINPGLLKLGLTNKQKIIDQISFLEKRSINAFESQHDASIRQLDRIGLSIKPIEKPQERVYNIVTYVNKYGFDWLQTLIEQPIEEKNIHSIIYLP</sequence>
<dbReference type="PIRSF" id="PIRSF012535">
    <property type="entry name" value="UCP012535"/>
    <property type="match status" value="1"/>
</dbReference>
<evidence type="ECO:0000313" key="5">
    <source>
        <dbReference type="EMBL" id="MDP5273145.1"/>
    </source>
</evidence>
<dbReference type="InterPro" id="IPR011199">
    <property type="entry name" value="Bacillithiol_biosynth_BshC"/>
</dbReference>
<dbReference type="InterPro" id="IPR055399">
    <property type="entry name" value="CC_BshC"/>
</dbReference>
<keyword evidence="6" id="KW-1185">Reference proteome</keyword>
<evidence type="ECO:0000259" key="3">
    <source>
        <dbReference type="Pfam" id="PF10079"/>
    </source>
</evidence>
<comment type="function">
    <text evidence="2">Involved in bacillithiol (BSH) biosynthesis. May catalyze the last step of the pathway, the addition of cysteine to glucosamine malate (GlcN-Mal) to generate BSH.</text>
</comment>
<proteinExistence type="inferred from homology"/>
<dbReference type="NCBIfam" id="TIGR03998">
    <property type="entry name" value="thiol_BshC"/>
    <property type="match status" value="1"/>
</dbReference>
<reference evidence="5 6" key="1">
    <citation type="submission" date="2023-08" db="EMBL/GenBank/DDBJ databases">
        <authorList>
            <person name="Park J.-S."/>
        </authorList>
    </citation>
    <scope>NUCLEOTIDE SEQUENCE [LARGE SCALE GENOMIC DNA]</scope>
    <source>
        <strain evidence="5 6">2205SS18-9</strain>
    </source>
</reference>
<accession>A0ABT9IUV3</accession>
<dbReference type="Pfam" id="PF10079">
    <property type="entry name" value="Rossmann-like_BshC"/>
    <property type="match status" value="1"/>
</dbReference>
<evidence type="ECO:0000259" key="4">
    <source>
        <dbReference type="Pfam" id="PF24850"/>
    </source>
</evidence>
<feature type="domain" description="Bacillithiol biosynthesis BshC N-terminal Rossmann-like" evidence="3">
    <location>
        <begin position="1"/>
        <end position="383"/>
    </location>
</feature>
<feature type="domain" description="Bacillithiol biosynthesis BshC C-terminal coiled-coil" evidence="4">
    <location>
        <begin position="387"/>
        <end position="544"/>
    </location>
</feature>
<organism evidence="5 6">
    <name type="scientific">Chengkuizengella axinellae</name>
    <dbReference type="NCBI Taxonomy" id="3064388"/>
    <lineage>
        <taxon>Bacteria</taxon>
        <taxon>Bacillati</taxon>
        <taxon>Bacillota</taxon>
        <taxon>Bacilli</taxon>
        <taxon>Bacillales</taxon>
        <taxon>Paenibacillaceae</taxon>
        <taxon>Chengkuizengella</taxon>
    </lineage>
</organism>
<dbReference type="HAMAP" id="MF_01867">
    <property type="entry name" value="BshC"/>
    <property type="match status" value="1"/>
</dbReference>
<dbReference type="EC" id="6.-.-.-" evidence="2"/>
<name>A0ABT9IUV3_9BACL</name>
<dbReference type="EMBL" id="JAVAMP010000001">
    <property type="protein sequence ID" value="MDP5273145.1"/>
    <property type="molecule type" value="Genomic_DNA"/>
</dbReference>
<evidence type="ECO:0000256" key="2">
    <source>
        <dbReference type="HAMAP-Rule" id="MF_01867"/>
    </source>
</evidence>
<keyword evidence="1 2" id="KW-0436">Ligase</keyword>
<dbReference type="Pfam" id="PF24850">
    <property type="entry name" value="CC_BshC"/>
    <property type="match status" value="1"/>
</dbReference>
<comment type="similarity">
    <text evidence="2">Belongs to the BshC family.</text>
</comment>
<comment type="caution">
    <text evidence="5">The sequence shown here is derived from an EMBL/GenBank/DDBJ whole genome shotgun (WGS) entry which is preliminary data.</text>
</comment>
<dbReference type="InterPro" id="IPR055398">
    <property type="entry name" value="Rossmann-like_BshC"/>
</dbReference>
<evidence type="ECO:0000256" key="1">
    <source>
        <dbReference type="ARBA" id="ARBA00022598"/>
    </source>
</evidence>
<dbReference type="RefSeq" id="WP_305990434.1">
    <property type="nucleotide sequence ID" value="NZ_JAVAMP010000001.1"/>
</dbReference>
<protein>
    <recommendedName>
        <fullName evidence="2">Putative cysteine ligase BshC</fullName>
        <ecNumber evidence="2">6.-.-.-</ecNumber>
    </recommendedName>
</protein>
<evidence type="ECO:0000313" key="6">
    <source>
        <dbReference type="Proteomes" id="UP001231941"/>
    </source>
</evidence>
<dbReference type="Proteomes" id="UP001231941">
    <property type="component" value="Unassembled WGS sequence"/>
</dbReference>
<gene>
    <name evidence="2 5" type="primary">bshC</name>
    <name evidence="5" type="ORF">Q5Y73_03425</name>
</gene>